<dbReference type="InterPro" id="IPR007197">
    <property type="entry name" value="rSAM"/>
</dbReference>
<evidence type="ECO:0000256" key="4">
    <source>
        <dbReference type="ARBA" id="ARBA00023004"/>
    </source>
</evidence>
<dbReference type="GO" id="GO:0046872">
    <property type="term" value="F:metal ion binding"/>
    <property type="evidence" value="ECO:0007669"/>
    <property type="project" value="UniProtKB-KW"/>
</dbReference>
<dbReference type="NCBIfam" id="TIGR04107">
    <property type="entry name" value="rSAM_HutW"/>
    <property type="match status" value="1"/>
</dbReference>
<dbReference type="GO" id="GO:0005737">
    <property type="term" value="C:cytoplasm"/>
    <property type="evidence" value="ECO:0007669"/>
    <property type="project" value="TreeGrafter"/>
</dbReference>
<keyword evidence="4" id="KW-0408">Iron</keyword>
<sequence>MNLELNNPALLDPEIVGNHTPDPLRFAFAKKKGPHAGGMAKPVPTELTQSALTNASSEQGNKGPRCLYIHIPFCRVRCTYCNFFQYASSTKLIDEYFEALKKELLWKAAMPWTQAFPFRAVYIGGGTPTDLSAKQIKQLGEMIRSHFPLTPDCEITLEGRINRFDDQKFESALEGGINRFSFGVQSFDTKVRRSAKRLNDGEEVLERLQHFVSYDSAPIVIDLLYGLPHQTLDTWASDLELYLESGAHGVDLYQLIEMQNLPMERLVEQGKLPEPANTQVKASMYQMGVEFMAKHHQRRLSVNHWSSDNRERSIYNSLAKTSAQVMPLGAGAGGNVNGISSMQYRDMDKYIEAGKADEFAAGMAFYSAPNNSLVNTIKAAFDRGVLSERVLPQGMFLALKPLFDAWQKNGLVNLSSGYLSLTLAGQFWSVTLAQNLIQVVSNQQNPNSLLKPNNNNIDKKSIKAA</sequence>
<dbReference type="SFLD" id="SFLDF00311">
    <property type="entry name" value="heme_degradation_proteins_(Hut"/>
    <property type="match status" value="1"/>
</dbReference>
<dbReference type="OrthoDB" id="9808022at2"/>
<dbReference type="PROSITE" id="PS51918">
    <property type="entry name" value="RADICAL_SAM"/>
    <property type="match status" value="1"/>
</dbReference>
<feature type="domain" description="Radical SAM core" evidence="6">
    <location>
        <begin position="59"/>
        <end position="298"/>
    </location>
</feature>
<protein>
    <submittedName>
        <fullName evidence="7">Putative heme utilization radical SAM enzyme HutW</fullName>
    </submittedName>
</protein>
<dbReference type="InterPro" id="IPR058240">
    <property type="entry name" value="rSAM_sf"/>
</dbReference>
<dbReference type="Pfam" id="PF04055">
    <property type="entry name" value="Radical_SAM"/>
    <property type="match status" value="1"/>
</dbReference>
<keyword evidence="2" id="KW-0949">S-adenosyl-L-methionine</keyword>
<dbReference type="Proteomes" id="UP000318717">
    <property type="component" value="Unassembled WGS sequence"/>
</dbReference>
<keyword evidence="5" id="KW-0411">Iron-sulfur</keyword>
<dbReference type="SFLD" id="SFLDG01065">
    <property type="entry name" value="anaerobic_coproporphyrinogen-I"/>
    <property type="match status" value="1"/>
</dbReference>
<reference evidence="7 8" key="1">
    <citation type="submission" date="2019-06" db="EMBL/GenBank/DDBJ databases">
        <title>Whole genome shotgun sequence of Vibrio inusitatus NBRC 102082.</title>
        <authorList>
            <person name="Hosoyama A."/>
            <person name="Uohara A."/>
            <person name="Ohji S."/>
            <person name="Ichikawa N."/>
        </authorList>
    </citation>
    <scope>NUCLEOTIDE SEQUENCE [LARGE SCALE GENOMIC DNA]</scope>
    <source>
        <strain evidence="7 8">NBRC 102082</strain>
    </source>
</reference>
<keyword evidence="3" id="KW-0479">Metal-binding</keyword>
<name>A0A4Y3I0D5_9VIBR</name>
<dbReference type="RefSeq" id="WP_141346385.1">
    <property type="nucleotide sequence ID" value="NZ_BJLF01000014.1"/>
</dbReference>
<gene>
    <name evidence="7" type="primary">hutW</name>
    <name evidence="7" type="ORF">VIN01S_27180</name>
</gene>
<evidence type="ECO:0000256" key="1">
    <source>
        <dbReference type="ARBA" id="ARBA00001966"/>
    </source>
</evidence>
<evidence type="ECO:0000313" key="7">
    <source>
        <dbReference type="EMBL" id="GEA51914.1"/>
    </source>
</evidence>
<dbReference type="GO" id="GO:0006779">
    <property type="term" value="P:porphyrin-containing compound biosynthetic process"/>
    <property type="evidence" value="ECO:0007669"/>
    <property type="project" value="TreeGrafter"/>
</dbReference>
<accession>A0A4Y3I0D5</accession>
<dbReference type="InterPro" id="IPR006638">
    <property type="entry name" value="Elp3/MiaA/NifB-like_rSAM"/>
</dbReference>
<evidence type="ECO:0000256" key="3">
    <source>
        <dbReference type="ARBA" id="ARBA00022723"/>
    </source>
</evidence>
<dbReference type="InterPro" id="IPR013785">
    <property type="entry name" value="Aldolase_TIM"/>
</dbReference>
<evidence type="ECO:0000259" key="6">
    <source>
        <dbReference type="PROSITE" id="PS51918"/>
    </source>
</evidence>
<keyword evidence="8" id="KW-1185">Reference proteome</keyword>
<dbReference type="AlphaFoldDB" id="A0A4Y3I0D5"/>
<dbReference type="GO" id="GO:0003824">
    <property type="term" value="F:catalytic activity"/>
    <property type="evidence" value="ECO:0007669"/>
    <property type="project" value="InterPro"/>
</dbReference>
<organism evidence="7 8">
    <name type="scientific">Vibrio inusitatus NBRC 102082</name>
    <dbReference type="NCBI Taxonomy" id="1219070"/>
    <lineage>
        <taxon>Bacteria</taxon>
        <taxon>Pseudomonadati</taxon>
        <taxon>Pseudomonadota</taxon>
        <taxon>Gammaproteobacteria</taxon>
        <taxon>Vibrionales</taxon>
        <taxon>Vibrionaceae</taxon>
        <taxon>Vibrio</taxon>
    </lineage>
</organism>
<dbReference type="PANTHER" id="PTHR13932">
    <property type="entry name" value="COPROPORPHYRINIGEN III OXIDASE"/>
    <property type="match status" value="1"/>
</dbReference>
<comment type="caution">
    <text evidence="7">The sequence shown here is derived from an EMBL/GenBank/DDBJ whole genome shotgun (WGS) entry which is preliminary data.</text>
</comment>
<dbReference type="SMART" id="SM00729">
    <property type="entry name" value="Elp3"/>
    <property type="match status" value="1"/>
</dbReference>
<dbReference type="SUPFAM" id="SSF102114">
    <property type="entry name" value="Radical SAM enzymes"/>
    <property type="match status" value="1"/>
</dbReference>
<dbReference type="InterPro" id="IPR034505">
    <property type="entry name" value="Coproporphyrinogen-III_oxidase"/>
</dbReference>
<dbReference type="Gene3D" id="3.20.20.70">
    <property type="entry name" value="Aldolase class I"/>
    <property type="match status" value="1"/>
</dbReference>
<dbReference type="SFLD" id="SFLDS00029">
    <property type="entry name" value="Radical_SAM"/>
    <property type="match status" value="1"/>
</dbReference>
<dbReference type="GO" id="GO:0051539">
    <property type="term" value="F:4 iron, 4 sulfur cluster binding"/>
    <property type="evidence" value="ECO:0007669"/>
    <property type="project" value="TreeGrafter"/>
</dbReference>
<dbReference type="PANTHER" id="PTHR13932:SF9">
    <property type="entry name" value="COPROPORPHYRINOGEN III OXIDASE"/>
    <property type="match status" value="1"/>
</dbReference>
<evidence type="ECO:0000256" key="2">
    <source>
        <dbReference type="ARBA" id="ARBA00022691"/>
    </source>
</evidence>
<comment type="cofactor">
    <cofactor evidence="1">
        <name>[4Fe-4S] cluster</name>
        <dbReference type="ChEBI" id="CHEBI:49883"/>
    </cofactor>
</comment>
<evidence type="ECO:0000256" key="5">
    <source>
        <dbReference type="ARBA" id="ARBA00023014"/>
    </source>
</evidence>
<dbReference type="EMBL" id="BJLF01000014">
    <property type="protein sequence ID" value="GEA51914.1"/>
    <property type="molecule type" value="Genomic_DNA"/>
</dbReference>
<evidence type="ECO:0000313" key="8">
    <source>
        <dbReference type="Proteomes" id="UP000318717"/>
    </source>
</evidence>
<proteinExistence type="predicted"/>
<dbReference type="InterPro" id="IPR026332">
    <property type="entry name" value="HutW"/>
</dbReference>